<sequence length="195" mass="22331">MTTQESSNTIQERAMQKERERERRRLRDRQRRQSMTLEEREKHLAKRRKNYQLRRARAENAPLNSLDVTIIEQRTRNQNEGSQTVLSFGFDCKALSNLEFNQGNAIPHASSSTGLVSGDHKSTKFPKRLRLIHIRHLARSLNGTMGVHNGENHQSGSDAITEQSLHMGACTSGKSTKRIRLIHVKRLARSLHSST</sequence>
<feature type="region of interest" description="Disordered" evidence="1">
    <location>
        <begin position="1"/>
        <end position="46"/>
    </location>
</feature>
<feature type="compositionally biased region" description="Basic and acidic residues" evidence="1">
    <location>
        <begin position="14"/>
        <end position="25"/>
    </location>
</feature>
<gene>
    <name evidence="2" type="ORF">RJ641_018603</name>
</gene>
<protein>
    <submittedName>
        <fullName evidence="2">Uncharacterized protein</fullName>
    </submittedName>
</protein>
<dbReference type="Proteomes" id="UP001370490">
    <property type="component" value="Unassembled WGS sequence"/>
</dbReference>
<reference evidence="2 3" key="1">
    <citation type="submission" date="2023-12" db="EMBL/GenBank/DDBJ databases">
        <title>A high-quality genome assembly for Dillenia turbinata (Dilleniales).</title>
        <authorList>
            <person name="Chanderbali A."/>
        </authorList>
    </citation>
    <scope>NUCLEOTIDE SEQUENCE [LARGE SCALE GENOMIC DNA]</scope>
    <source>
        <strain evidence="2">LSX21</strain>
        <tissue evidence="2">Leaf</tissue>
    </source>
</reference>
<proteinExistence type="predicted"/>
<feature type="compositionally biased region" description="Polar residues" evidence="1">
    <location>
        <begin position="1"/>
        <end position="10"/>
    </location>
</feature>
<name>A0AAN8YYQ5_9MAGN</name>
<evidence type="ECO:0000256" key="1">
    <source>
        <dbReference type="SAM" id="MobiDB-lite"/>
    </source>
</evidence>
<evidence type="ECO:0000313" key="2">
    <source>
        <dbReference type="EMBL" id="KAK6917852.1"/>
    </source>
</evidence>
<organism evidence="2 3">
    <name type="scientific">Dillenia turbinata</name>
    <dbReference type="NCBI Taxonomy" id="194707"/>
    <lineage>
        <taxon>Eukaryota</taxon>
        <taxon>Viridiplantae</taxon>
        <taxon>Streptophyta</taxon>
        <taxon>Embryophyta</taxon>
        <taxon>Tracheophyta</taxon>
        <taxon>Spermatophyta</taxon>
        <taxon>Magnoliopsida</taxon>
        <taxon>eudicotyledons</taxon>
        <taxon>Gunneridae</taxon>
        <taxon>Pentapetalae</taxon>
        <taxon>Dilleniales</taxon>
        <taxon>Dilleniaceae</taxon>
        <taxon>Dillenia</taxon>
    </lineage>
</organism>
<evidence type="ECO:0000313" key="3">
    <source>
        <dbReference type="Proteomes" id="UP001370490"/>
    </source>
</evidence>
<dbReference type="EMBL" id="JBAMMX010000023">
    <property type="protein sequence ID" value="KAK6917852.1"/>
    <property type="molecule type" value="Genomic_DNA"/>
</dbReference>
<accession>A0AAN8YYQ5</accession>
<comment type="caution">
    <text evidence="2">The sequence shown here is derived from an EMBL/GenBank/DDBJ whole genome shotgun (WGS) entry which is preliminary data.</text>
</comment>
<keyword evidence="3" id="KW-1185">Reference proteome</keyword>
<dbReference type="AlphaFoldDB" id="A0AAN8YYQ5"/>